<keyword evidence="14" id="KW-1185">Reference proteome</keyword>
<proteinExistence type="inferred from homology"/>
<dbReference type="GO" id="GO:0015031">
    <property type="term" value="P:protein transport"/>
    <property type="evidence" value="ECO:0007669"/>
    <property type="project" value="UniProtKB-KW"/>
</dbReference>
<dbReference type="InterPro" id="IPR037682">
    <property type="entry name" value="TonB_C"/>
</dbReference>
<feature type="transmembrane region" description="Helical" evidence="11">
    <location>
        <begin position="27"/>
        <end position="47"/>
    </location>
</feature>
<dbReference type="InterPro" id="IPR006260">
    <property type="entry name" value="TonB/TolA_C"/>
</dbReference>
<comment type="similarity">
    <text evidence="2">Belongs to the TonB family.</text>
</comment>
<evidence type="ECO:0000256" key="8">
    <source>
        <dbReference type="ARBA" id="ARBA00022989"/>
    </source>
</evidence>
<dbReference type="EMBL" id="CP032485">
    <property type="protein sequence ID" value="QDH25873.1"/>
    <property type="molecule type" value="Genomic_DNA"/>
</dbReference>
<evidence type="ECO:0000256" key="3">
    <source>
        <dbReference type="ARBA" id="ARBA00022448"/>
    </source>
</evidence>
<feature type="compositionally biased region" description="Low complexity" evidence="10">
    <location>
        <begin position="131"/>
        <end position="171"/>
    </location>
</feature>
<evidence type="ECO:0000256" key="5">
    <source>
        <dbReference type="ARBA" id="ARBA00022519"/>
    </source>
</evidence>
<dbReference type="Proteomes" id="UP000317214">
    <property type="component" value="Chromosome"/>
</dbReference>
<evidence type="ECO:0000256" key="4">
    <source>
        <dbReference type="ARBA" id="ARBA00022475"/>
    </source>
</evidence>
<protein>
    <submittedName>
        <fullName evidence="13">Energy transducer TonB</fullName>
    </submittedName>
</protein>
<dbReference type="SUPFAM" id="SSF74653">
    <property type="entry name" value="TolA/TonB C-terminal domain"/>
    <property type="match status" value="1"/>
</dbReference>
<dbReference type="Pfam" id="PF03544">
    <property type="entry name" value="TonB_C"/>
    <property type="match status" value="1"/>
</dbReference>
<evidence type="ECO:0000256" key="1">
    <source>
        <dbReference type="ARBA" id="ARBA00004383"/>
    </source>
</evidence>
<dbReference type="GO" id="GO:0031992">
    <property type="term" value="F:energy transducer activity"/>
    <property type="evidence" value="ECO:0007669"/>
    <property type="project" value="TreeGrafter"/>
</dbReference>
<keyword evidence="6 11" id="KW-0812">Transmembrane</keyword>
<dbReference type="NCBIfam" id="TIGR01352">
    <property type="entry name" value="tonB_Cterm"/>
    <property type="match status" value="1"/>
</dbReference>
<dbReference type="KEGG" id="ntn:D5366_05615"/>
<evidence type="ECO:0000259" key="12">
    <source>
        <dbReference type="PROSITE" id="PS52015"/>
    </source>
</evidence>
<keyword evidence="5" id="KW-0997">Cell inner membrane</keyword>
<name>A0A4Y6V787_9PROT</name>
<evidence type="ECO:0000313" key="13">
    <source>
        <dbReference type="EMBL" id="QDH25873.1"/>
    </source>
</evidence>
<keyword evidence="7" id="KW-0653">Protein transport</keyword>
<evidence type="ECO:0000256" key="7">
    <source>
        <dbReference type="ARBA" id="ARBA00022927"/>
    </source>
</evidence>
<comment type="subcellular location">
    <subcellularLocation>
        <location evidence="1">Cell inner membrane</location>
        <topology evidence="1">Single-pass membrane protein</topology>
        <orientation evidence="1">Periplasmic side</orientation>
    </subcellularLocation>
</comment>
<feature type="region of interest" description="Disordered" evidence="10">
    <location>
        <begin position="130"/>
        <end position="173"/>
    </location>
</feature>
<evidence type="ECO:0000313" key="14">
    <source>
        <dbReference type="Proteomes" id="UP000317214"/>
    </source>
</evidence>
<keyword evidence="4" id="KW-1003">Cell membrane</keyword>
<dbReference type="PROSITE" id="PS52015">
    <property type="entry name" value="TONB_CTD"/>
    <property type="match status" value="1"/>
</dbReference>
<evidence type="ECO:0000256" key="9">
    <source>
        <dbReference type="ARBA" id="ARBA00023136"/>
    </source>
</evidence>
<evidence type="ECO:0000256" key="10">
    <source>
        <dbReference type="SAM" id="MobiDB-lite"/>
    </source>
</evidence>
<evidence type="ECO:0000256" key="6">
    <source>
        <dbReference type="ARBA" id="ARBA00022692"/>
    </source>
</evidence>
<reference evidence="13 14" key="1">
    <citation type="submission" date="2018-09" db="EMBL/GenBank/DDBJ databases">
        <title>The complete genome sequence of Neokomagataea tanensis NBRC 106556(T).</title>
        <authorList>
            <person name="Chua K.-O."/>
            <person name="See-Too W.-S."/>
            <person name="Hong K.-W."/>
            <person name="Yin W.-F."/>
            <person name="Chan K.-G."/>
        </authorList>
    </citation>
    <scope>NUCLEOTIDE SEQUENCE [LARGE SCALE GENOMIC DNA]</scope>
    <source>
        <strain evidence="14">AH13 \ NBRC 106556</strain>
    </source>
</reference>
<feature type="domain" description="TonB C-terminal" evidence="12">
    <location>
        <begin position="181"/>
        <end position="273"/>
    </location>
</feature>
<dbReference type="AlphaFoldDB" id="A0A4Y6V787"/>
<organism evidence="13 14">
    <name type="scientific">Neokomagataea tanensis</name>
    <dbReference type="NCBI Taxonomy" id="661191"/>
    <lineage>
        <taxon>Bacteria</taxon>
        <taxon>Pseudomonadati</taxon>
        <taxon>Pseudomonadota</taxon>
        <taxon>Alphaproteobacteria</taxon>
        <taxon>Acetobacterales</taxon>
        <taxon>Acetobacteraceae</taxon>
        <taxon>Neokomagataea</taxon>
    </lineage>
</organism>
<keyword evidence="3" id="KW-0813">Transport</keyword>
<keyword evidence="8 11" id="KW-1133">Transmembrane helix</keyword>
<dbReference type="OrthoDB" id="8481221at2"/>
<keyword evidence="9 11" id="KW-0472">Membrane</keyword>
<dbReference type="GO" id="GO:0098797">
    <property type="term" value="C:plasma membrane protein complex"/>
    <property type="evidence" value="ECO:0007669"/>
    <property type="project" value="TreeGrafter"/>
</dbReference>
<dbReference type="PANTHER" id="PTHR33446:SF2">
    <property type="entry name" value="PROTEIN TONB"/>
    <property type="match status" value="1"/>
</dbReference>
<feature type="region of interest" description="Disordered" evidence="10">
    <location>
        <begin position="72"/>
        <end position="114"/>
    </location>
</feature>
<sequence length="273" mass="29208">MSANPIMFRNWYASYQQNENKRSQRRWMLSGASVSLFTAAVLGWSFMHPSPPIPLPSAAPPQAIAIEMSPIPAATPAPPQDVPVGPQHSVAPSEEVPDTPTKIDAAPSPSLHPPVPVPVVKKIKVLKKKSVTPPQQVKPVPVEAPPADKVTAPPASENTTAQSSNAAATSSVSHFSNAPVTWQGDVLARIERFKRYPSEALASHQEGTPVLFFVMDRRGHVLSAHLKKGSGYALLDEETLAVVRRAEPFPAPPPEISGATVALTVPIEFSVDE</sequence>
<dbReference type="PANTHER" id="PTHR33446">
    <property type="entry name" value="PROTEIN TONB-RELATED"/>
    <property type="match status" value="1"/>
</dbReference>
<accession>A0A4Y6V787</accession>
<evidence type="ECO:0000256" key="11">
    <source>
        <dbReference type="SAM" id="Phobius"/>
    </source>
</evidence>
<dbReference type="GO" id="GO:0055085">
    <property type="term" value="P:transmembrane transport"/>
    <property type="evidence" value="ECO:0007669"/>
    <property type="project" value="InterPro"/>
</dbReference>
<gene>
    <name evidence="13" type="ORF">D5366_05615</name>
</gene>
<dbReference type="InterPro" id="IPR051045">
    <property type="entry name" value="TonB-dependent_transducer"/>
</dbReference>
<evidence type="ECO:0000256" key="2">
    <source>
        <dbReference type="ARBA" id="ARBA00006555"/>
    </source>
</evidence>
<dbReference type="Gene3D" id="3.30.1150.10">
    <property type="match status" value="1"/>
</dbReference>